<evidence type="ECO:0000256" key="2">
    <source>
        <dbReference type="ARBA" id="ARBA00007613"/>
    </source>
</evidence>
<dbReference type="GO" id="GO:0015562">
    <property type="term" value="F:efflux transmembrane transporter activity"/>
    <property type="evidence" value="ECO:0007669"/>
    <property type="project" value="InterPro"/>
</dbReference>
<evidence type="ECO:0000313" key="10">
    <source>
        <dbReference type="EMBL" id="SMF61826.1"/>
    </source>
</evidence>
<feature type="chain" id="PRO_5012485369" evidence="9">
    <location>
        <begin position="20"/>
        <end position="537"/>
    </location>
</feature>
<dbReference type="PANTHER" id="PTHR30026">
    <property type="entry name" value="OUTER MEMBRANE PROTEIN TOLC"/>
    <property type="match status" value="1"/>
</dbReference>
<organism evidence="10 11">
    <name type="scientific">Allosphingosinicella indica</name>
    <dbReference type="NCBI Taxonomy" id="941907"/>
    <lineage>
        <taxon>Bacteria</taxon>
        <taxon>Pseudomonadati</taxon>
        <taxon>Pseudomonadota</taxon>
        <taxon>Alphaproteobacteria</taxon>
        <taxon>Sphingomonadales</taxon>
        <taxon>Sphingomonadaceae</taxon>
        <taxon>Allosphingosinicella</taxon>
    </lineage>
</organism>
<keyword evidence="6" id="KW-0472">Membrane</keyword>
<dbReference type="InterPro" id="IPR003423">
    <property type="entry name" value="OMP_efflux"/>
</dbReference>
<comment type="subcellular location">
    <subcellularLocation>
        <location evidence="1">Cell outer membrane</location>
    </subcellularLocation>
</comment>
<gene>
    <name evidence="10" type="ORF">SAMN06295910_0820</name>
</gene>
<dbReference type="STRING" id="941907.SAMN06295910_0820"/>
<evidence type="ECO:0000256" key="7">
    <source>
        <dbReference type="ARBA" id="ARBA00023237"/>
    </source>
</evidence>
<keyword evidence="7" id="KW-0998">Cell outer membrane</keyword>
<dbReference type="Proteomes" id="UP000192934">
    <property type="component" value="Chromosome I"/>
</dbReference>
<proteinExistence type="inferred from homology"/>
<name>A0A1X7G0N3_9SPHN</name>
<feature type="region of interest" description="Disordered" evidence="8">
    <location>
        <begin position="349"/>
        <end position="375"/>
    </location>
</feature>
<dbReference type="PANTHER" id="PTHR30026:SF22">
    <property type="entry name" value="OUTER MEMBRANE EFFLUX PROTEIN"/>
    <property type="match status" value="1"/>
</dbReference>
<evidence type="ECO:0000313" key="11">
    <source>
        <dbReference type="Proteomes" id="UP000192934"/>
    </source>
</evidence>
<dbReference type="GO" id="GO:0015288">
    <property type="term" value="F:porin activity"/>
    <property type="evidence" value="ECO:0007669"/>
    <property type="project" value="TreeGrafter"/>
</dbReference>
<evidence type="ECO:0000256" key="1">
    <source>
        <dbReference type="ARBA" id="ARBA00004442"/>
    </source>
</evidence>
<dbReference type="OrthoDB" id="7402961at2"/>
<dbReference type="AlphaFoldDB" id="A0A1X7G0N3"/>
<keyword evidence="5" id="KW-0812">Transmembrane</keyword>
<protein>
    <submittedName>
        <fullName evidence="10">Outer membrane protein, adhesin transport system</fullName>
    </submittedName>
</protein>
<feature type="compositionally biased region" description="Low complexity" evidence="8">
    <location>
        <begin position="60"/>
        <end position="71"/>
    </location>
</feature>
<keyword evidence="4" id="KW-1134">Transmembrane beta strand</keyword>
<keyword evidence="3" id="KW-0813">Transport</keyword>
<evidence type="ECO:0000256" key="6">
    <source>
        <dbReference type="ARBA" id="ARBA00023136"/>
    </source>
</evidence>
<dbReference type="Gene3D" id="1.20.1600.10">
    <property type="entry name" value="Outer membrane efflux proteins (OEP)"/>
    <property type="match status" value="1"/>
</dbReference>
<feature type="signal peptide" evidence="9">
    <location>
        <begin position="1"/>
        <end position="19"/>
    </location>
</feature>
<dbReference type="EMBL" id="LT840185">
    <property type="protein sequence ID" value="SMF61826.1"/>
    <property type="molecule type" value="Genomic_DNA"/>
</dbReference>
<evidence type="ECO:0000256" key="9">
    <source>
        <dbReference type="SAM" id="SignalP"/>
    </source>
</evidence>
<sequence length="537" mass="57236">MPVSLIALAAMLAAQTPGAENPLSQLPPMTGDPRATTRERDPVAPPSTALPQPAPPSGNVAVTPAPVPSVAMQPAPSLGTPGVPRERQPAMVDGQLQRLPQPIADPLRINREGDPILGLARTSVSPSEFTELVGQAVARSPAVNEAEANITQAEAARKQATAQRWPTVDLGLNTSTSFARSFDVDNIDVIVERARSRSRTDATINAEQTIWDFGATENRVSAAGARLRAAAFDAQASADDVTLRAIAAWYDVFAYRALVRLASAFTGSQGDLRAAIQTRIRQGVSAPGDLPRVESYIAAAETDLARFRRQLANAEARFEEIYGLPAPADLGRAPILGSESTSKDAAQLLARSSPGVQSAEASARGARQDARAERASTYPRISGGLDIGRYGVFEGDNYDVRGRVTVRQRLFGGVNARAEQAEARAAAFSARADRVRAEAEREASIAWSDVQALQQQLAALEDSYLAGRQSRDVLAERFSVARGTLFDLLDSESSYFTTAASYIRAITELDAARYVLLSRTGQLLTTLNIAPPAPEAQ</sequence>
<dbReference type="GO" id="GO:1990281">
    <property type="term" value="C:efflux pump complex"/>
    <property type="evidence" value="ECO:0007669"/>
    <property type="project" value="TreeGrafter"/>
</dbReference>
<dbReference type="RefSeq" id="WP_157123685.1">
    <property type="nucleotide sequence ID" value="NZ_LT840185.1"/>
</dbReference>
<evidence type="ECO:0000256" key="4">
    <source>
        <dbReference type="ARBA" id="ARBA00022452"/>
    </source>
</evidence>
<dbReference type="GO" id="GO:0009279">
    <property type="term" value="C:cell outer membrane"/>
    <property type="evidence" value="ECO:0007669"/>
    <property type="project" value="UniProtKB-SubCell"/>
</dbReference>
<accession>A0A1X7G0N3</accession>
<feature type="region of interest" description="Disordered" evidence="8">
    <location>
        <begin position="16"/>
        <end position="87"/>
    </location>
</feature>
<dbReference type="Pfam" id="PF02321">
    <property type="entry name" value="OEP"/>
    <property type="match status" value="2"/>
</dbReference>
<reference evidence="11" key="1">
    <citation type="submission" date="2017-04" db="EMBL/GenBank/DDBJ databases">
        <authorList>
            <person name="Varghese N."/>
            <person name="Submissions S."/>
        </authorList>
    </citation>
    <scope>NUCLEOTIDE SEQUENCE [LARGE SCALE GENOMIC DNA]</scope>
    <source>
        <strain evidence="11">Dd16</strain>
    </source>
</reference>
<evidence type="ECO:0000256" key="5">
    <source>
        <dbReference type="ARBA" id="ARBA00022692"/>
    </source>
</evidence>
<comment type="similarity">
    <text evidence="2">Belongs to the outer membrane factor (OMF) (TC 1.B.17) family.</text>
</comment>
<keyword evidence="9" id="KW-0732">Signal</keyword>
<dbReference type="SUPFAM" id="SSF56954">
    <property type="entry name" value="Outer membrane efflux proteins (OEP)"/>
    <property type="match status" value="1"/>
</dbReference>
<keyword evidence="11" id="KW-1185">Reference proteome</keyword>
<evidence type="ECO:0000256" key="8">
    <source>
        <dbReference type="SAM" id="MobiDB-lite"/>
    </source>
</evidence>
<evidence type="ECO:0000256" key="3">
    <source>
        <dbReference type="ARBA" id="ARBA00022448"/>
    </source>
</evidence>
<dbReference type="InterPro" id="IPR051906">
    <property type="entry name" value="TolC-like"/>
</dbReference>